<accession>A0ABY6R2F3</accession>
<name>A0ABY6R2F3_9ACTN</name>
<dbReference type="PROSITE" id="PS51257">
    <property type="entry name" value="PROKAR_LIPOPROTEIN"/>
    <property type="match status" value="1"/>
</dbReference>
<dbReference type="Proteomes" id="UP001164506">
    <property type="component" value="Chromosome"/>
</dbReference>
<proteinExistence type="predicted"/>
<dbReference type="GeneID" id="95603285"/>
<evidence type="ECO:0000313" key="2">
    <source>
        <dbReference type="EMBL" id="UZX24236.1"/>
    </source>
</evidence>
<keyword evidence="1" id="KW-0732">Signal</keyword>
<sequence length="136" mass="14289">MEIRMKKSFAALAAAGIATASLLTAAPSASASAGCYATLLNTGYQSPGQSTYKANSGCRDLNVTYSDDTSSANGDAYAGYYKNASGSWTRGSRGYVYIADGYHTRGEIVLVSDLTTGREFGVASQWDGGDWVEITH</sequence>
<evidence type="ECO:0000313" key="3">
    <source>
        <dbReference type="Proteomes" id="UP001164506"/>
    </source>
</evidence>
<feature type="signal peptide" evidence="1">
    <location>
        <begin position="1"/>
        <end position="25"/>
    </location>
</feature>
<reference evidence="2" key="1">
    <citation type="submission" date="2021-09" db="EMBL/GenBank/DDBJ databases">
        <title>Complete genome sequence and metabolic characterization of Streptomyces tanashiensis DSM 731 the producer of antibacterial Kalafungin and diverse secondary metabolites.</title>
        <authorList>
            <person name="Abbasi M.N."/>
            <person name="Anwar M.N."/>
            <person name="Alam K."/>
            <person name="Shoaib M."/>
            <person name="Lin Z."/>
            <person name="Hayat M."/>
            <person name="Ali M.I."/>
            <person name="Malik H.M.T."/>
            <person name="Ahmed I."/>
            <person name="Li A."/>
            <person name="Hailong Wang H."/>
            <person name="Zhang Y."/>
        </authorList>
    </citation>
    <scope>NUCLEOTIDE SEQUENCE</scope>
    <source>
        <strain evidence="2">Kala</strain>
    </source>
</reference>
<dbReference type="EMBL" id="CP084204">
    <property type="protein sequence ID" value="UZX24236.1"/>
    <property type="molecule type" value="Genomic_DNA"/>
</dbReference>
<keyword evidence="3" id="KW-1185">Reference proteome</keyword>
<gene>
    <name evidence="2" type="ORF">LDH80_27605</name>
</gene>
<dbReference type="RefSeq" id="WP_190103626.1">
    <property type="nucleotide sequence ID" value="NZ_BMUH01000005.1"/>
</dbReference>
<evidence type="ECO:0000256" key="1">
    <source>
        <dbReference type="SAM" id="SignalP"/>
    </source>
</evidence>
<protein>
    <submittedName>
        <fullName evidence="2">Uncharacterized protein</fullName>
    </submittedName>
</protein>
<feature type="chain" id="PRO_5045818766" evidence="1">
    <location>
        <begin position="26"/>
        <end position="136"/>
    </location>
</feature>
<organism evidence="2 3">
    <name type="scientific">Streptomyces tanashiensis</name>
    <dbReference type="NCBI Taxonomy" id="67367"/>
    <lineage>
        <taxon>Bacteria</taxon>
        <taxon>Bacillati</taxon>
        <taxon>Actinomycetota</taxon>
        <taxon>Actinomycetes</taxon>
        <taxon>Kitasatosporales</taxon>
        <taxon>Streptomycetaceae</taxon>
        <taxon>Streptomyces</taxon>
    </lineage>
</organism>